<name>A0A5C5VV78_9BACT</name>
<dbReference type="EMBL" id="SJPH01000008">
    <property type="protein sequence ID" value="TWT41521.1"/>
    <property type="molecule type" value="Genomic_DNA"/>
</dbReference>
<gene>
    <name evidence="1" type="ORF">Pla111_28970</name>
</gene>
<proteinExistence type="predicted"/>
<keyword evidence="2" id="KW-1185">Reference proteome</keyword>
<sequence length="32" mass="4013">MDLFSNDHHFVHFLKFCLRFRVTSVEFLYHLL</sequence>
<evidence type="ECO:0000313" key="1">
    <source>
        <dbReference type="EMBL" id="TWT41521.1"/>
    </source>
</evidence>
<evidence type="ECO:0000313" key="2">
    <source>
        <dbReference type="Proteomes" id="UP000318995"/>
    </source>
</evidence>
<protein>
    <submittedName>
        <fullName evidence="1">Uncharacterized protein</fullName>
    </submittedName>
</protein>
<accession>A0A5C5VV78</accession>
<reference evidence="1 2" key="1">
    <citation type="submission" date="2019-02" db="EMBL/GenBank/DDBJ databases">
        <title>Deep-cultivation of Planctomycetes and their phenomic and genomic characterization uncovers novel biology.</title>
        <authorList>
            <person name="Wiegand S."/>
            <person name="Jogler M."/>
            <person name="Boedeker C."/>
            <person name="Pinto D."/>
            <person name="Vollmers J."/>
            <person name="Rivas-Marin E."/>
            <person name="Kohn T."/>
            <person name="Peeters S.H."/>
            <person name="Heuer A."/>
            <person name="Rast P."/>
            <person name="Oberbeckmann S."/>
            <person name="Bunk B."/>
            <person name="Jeske O."/>
            <person name="Meyerdierks A."/>
            <person name="Storesund J.E."/>
            <person name="Kallscheuer N."/>
            <person name="Luecker S."/>
            <person name="Lage O.M."/>
            <person name="Pohl T."/>
            <person name="Merkel B.J."/>
            <person name="Hornburger P."/>
            <person name="Mueller R.-W."/>
            <person name="Bruemmer F."/>
            <person name="Labrenz M."/>
            <person name="Spormann A.M."/>
            <person name="Op Den Camp H."/>
            <person name="Overmann J."/>
            <person name="Amann R."/>
            <person name="Jetten M.S.M."/>
            <person name="Mascher T."/>
            <person name="Medema M.H."/>
            <person name="Devos D.P."/>
            <person name="Kaster A.-K."/>
            <person name="Ovreas L."/>
            <person name="Rohde M."/>
            <person name="Galperin M.Y."/>
            <person name="Jogler C."/>
        </authorList>
    </citation>
    <scope>NUCLEOTIDE SEQUENCE [LARGE SCALE GENOMIC DNA]</scope>
    <source>
        <strain evidence="1 2">Pla111</strain>
    </source>
</reference>
<dbReference type="AlphaFoldDB" id="A0A5C5VV78"/>
<organism evidence="1 2">
    <name type="scientific">Botrimarina hoheduenensis</name>
    <dbReference type="NCBI Taxonomy" id="2528000"/>
    <lineage>
        <taxon>Bacteria</taxon>
        <taxon>Pseudomonadati</taxon>
        <taxon>Planctomycetota</taxon>
        <taxon>Planctomycetia</taxon>
        <taxon>Pirellulales</taxon>
        <taxon>Lacipirellulaceae</taxon>
        <taxon>Botrimarina</taxon>
    </lineage>
</organism>
<dbReference type="Proteomes" id="UP000318995">
    <property type="component" value="Unassembled WGS sequence"/>
</dbReference>
<comment type="caution">
    <text evidence="1">The sequence shown here is derived from an EMBL/GenBank/DDBJ whole genome shotgun (WGS) entry which is preliminary data.</text>
</comment>